<dbReference type="InterPro" id="IPR038619">
    <property type="entry name" value="MraZ_sf"/>
</dbReference>
<dbReference type="InterPro" id="IPR020603">
    <property type="entry name" value="MraZ_dom"/>
</dbReference>
<dbReference type="PANTHER" id="PTHR34701">
    <property type="entry name" value="TRANSCRIPTIONAL REGULATOR MRAZ"/>
    <property type="match status" value="1"/>
</dbReference>
<comment type="similarity">
    <text evidence="7">Belongs to the MraZ family.</text>
</comment>
<keyword evidence="9" id="KW-0131">Cell cycle</keyword>
<evidence type="ECO:0000313" key="9">
    <source>
        <dbReference type="EMBL" id="OGZ19395.1"/>
    </source>
</evidence>
<reference evidence="9 10" key="1">
    <citation type="journal article" date="2016" name="Nat. Commun.">
        <title>Thousands of microbial genomes shed light on interconnected biogeochemical processes in an aquifer system.</title>
        <authorList>
            <person name="Anantharaman K."/>
            <person name="Brown C.T."/>
            <person name="Hug L.A."/>
            <person name="Sharon I."/>
            <person name="Castelle C.J."/>
            <person name="Probst A.J."/>
            <person name="Thomas B.C."/>
            <person name="Singh A."/>
            <person name="Wilkins M.J."/>
            <person name="Karaoz U."/>
            <person name="Brodie E.L."/>
            <person name="Williams K.H."/>
            <person name="Hubbard S.S."/>
            <person name="Banfield J.F."/>
        </authorList>
    </citation>
    <scope>NUCLEOTIDE SEQUENCE [LARGE SCALE GENOMIC DNA]</scope>
</reference>
<keyword evidence="5 7" id="KW-0238">DNA-binding</keyword>
<dbReference type="GO" id="GO:0003700">
    <property type="term" value="F:DNA-binding transcription factor activity"/>
    <property type="evidence" value="ECO:0007669"/>
    <property type="project" value="UniProtKB-UniRule"/>
</dbReference>
<evidence type="ECO:0000256" key="4">
    <source>
        <dbReference type="ARBA" id="ARBA00023015"/>
    </source>
</evidence>
<dbReference type="NCBIfam" id="TIGR00242">
    <property type="entry name" value="division/cell wall cluster transcriptional repressor MraZ"/>
    <property type="match status" value="1"/>
</dbReference>
<dbReference type="SUPFAM" id="SSF89447">
    <property type="entry name" value="AbrB/MazE/MraZ-like"/>
    <property type="match status" value="1"/>
</dbReference>
<dbReference type="HAMAP" id="MF_01008">
    <property type="entry name" value="MraZ"/>
    <property type="match status" value="1"/>
</dbReference>
<comment type="caution">
    <text evidence="9">The sequence shown here is derived from an EMBL/GenBank/DDBJ whole genome shotgun (WGS) entry which is preliminary data.</text>
</comment>
<evidence type="ECO:0000256" key="7">
    <source>
        <dbReference type="HAMAP-Rule" id="MF_01008"/>
    </source>
</evidence>
<keyword evidence="3" id="KW-0677">Repeat</keyword>
<accession>A0A1G2E0X9</accession>
<comment type="subunit">
    <text evidence="7">Forms oligomers.</text>
</comment>
<evidence type="ECO:0000256" key="2">
    <source>
        <dbReference type="ARBA" id="ARBA00022490"/>
    </source>
</evidence>
<evidence type="ECO:0000256" key="1">
    <source>
        <dbReference type="ARBA" id="ARBA00013860"/>
    </source>
</evidence>
<organism evidence="9 10">
    <name type="scientific">Candidatus Nealsonbacteria bacterium RIFCSPHIGHO2_01_FULL_38_55</name>
    <dbReference type="NCBI Taxonomy" id="1801664"/>
    <lineage>
        <taxon>Bacteria</taxon>
        <taxon>Candidatus Nealsoniibacteriota</taxon>
    </lineage>
</organism>
<evidence type="ECO:0000313" key="10">
    <source>
        <dbReference type="Proteomes" id="UP000177360"/>
    </source>
</evidence>
<comment type="subcellular location">
    <subcellularLocation>
        <location evidence="7">Cytoplasm</location>
        <location evidence="7">Nucleoid</location>
    </subcellularLocation>
</comment>
<sequence>MFIGEYKYTIDSKKRLALPLKFRKELGKKIIVTKGTNNCLVVYTEKGWKEYAEKLGKMPASQPEARTFARIVLAGAMESLVDKLGRILVPDYLKTYAGLEKDVVVCGLSDRLEVWDSTKWEEYKNSAEKEVDSLISKLGNLGI</sequence>
<dbReference type="GO" id="GO:0005737">
    <property type="term" value="C:cytoplasm"/>
    <property type="evidence" value="ECO:0007669"/>
    <property type="project" value="UniProtKB-UniRule"/>
</dbReference>
<dbReference type="InterPro" id="IPR037914">
    <property type="entry name" value="SpoVT-AbrB_sf"/>
</dbReference>
<dbReference type="InterPro" id="IPR035644">
    <property type="entry name" value="MraZ_C"/>
</dbReference>
<keyword evidence="6 7" id="KW-0804">Transcription</keyword>
<dbReference type="InterPro" id="IPR003444">
    <property type="entry name" value="MraZ"/>
</dbReference>
<dbReference type="GO" id="GO:0051301">
    <property type="term" value="P:cell division"/>
    <property type="evidence" value="ECO:0007669"/>
    <property type="project" value="UniProtKB-KW"/>
</dbReference>
<evidence type="ECO:0000256" key="6">
    <source>
        <dbReference type="ARBA" id="ARBA00023163"/>
    </source>
</evidence>
<keyword evidence="9" id="KW-0132">Cell division</keyword>
<protein>
    <recommendedName>
        <fullName evidence="1 7">Transcriptional regulator MraZ</fullName>
    </recommendedName>
</protein>
<dbReference type="GO" id="GO:2000143">
    <property type="term" value="P:negative regulation of DNA-templated transcription initiation"/>
    <property type="evidence" value="ECO:0007669"/>
    <property type="project" value="TreeGrafter"/>
</dbReference>
<feature type="domain" description="SpoVT-AbrB" evidence="8">
    <location>
        <begin position="5"/>
        <end position="47"/>
    </location>
</feature>
<dbReference type="InterPro" id="IPR007159">
    <property type="entry name" value="SpoVT-AbrB_dom"/>
</dbReference>
<proteinExistence type="inferred from homology"/>
<gene>
    <name evidence="7" type="primary">mraZ</name>
    <name evidence="9" type="ORF">A2626_03220</name>
</gene>
<dbReference type="AlphaFoldDB" id="A0A1G2E0X9"/>
<dbReference type="CDD" id="cd16320">
    <property type="entry name" value="MraZ_N"/>
    <property type="match status" value="1"/>
</dbReference>
<dbReference type="CDD" id="cd16321">
    <property type="entry name" value="MraZ_C"/>
    <property type="match status" value="1"/>
</dbReference>
<name>A0A1G2E0X9_9BACT</name>
<evidence type="ECO:0000256" key="5">
    <source>
        <dbReference type="ARBA" id="ARBA00023125"/>
    </source>
</evidence>
<dbReference type="InterPro" id="IPR035642">
    <property type="entry name" value="MraZ_N"/>
</dbReference>
<dbReference type="PROSITE" id="PS51740">
    <property type="entry name" value="SPOVT_ABRB"/>
    <property type="match status" value="1"/>
</dbReference>
<keyword evidence="4 7" id="KW-0805">Transcription regulation</keyword>
<dbReference type="PANTHER" id="PTHR34701:SF1">
    <property type="entry name" value="TRANSCRIPTIONAL REGULATOR MRAZ"/>
    <property type="match status" value="1"/>
</dbReference>
<dbReference type="Pfam" id="PF02381">
    <property type="entry name" value="MraZ"/>
    <property type="match status" value="2"/>
</dbReference>
<dbReference type="GO" id="GO:0000976">
    <property type="term" value="F:transcription cis-regulatory region binding"/>
    <property type="evidence" value="ECO:0007669"/>
    <property type="project" value="TreeGrafter"/>
</dbReference>
<dbReference type="EMBL" id="MHLZ01000034">
    <property type="protein sequence ID" value="OGZ19395.1"/>
    <property type="molecule type" value="Genomic_DNA"/>
</dbReference>
<evidence type="ECO:0000256" key="3">
    <source>
        <dbReference type="ARBA" id="ARBA00022737"/>
    </source>
</evidence>
<dbReference type="Proteomes" id="UP000177360">
    <property type="component" value="Unassembled WGS sequence"/>
</dbReference>
<evidence type="ECO:0000259" key="8">
    <source>
        <dbReference type="PROSITE" id="PS51740"/>
    </source>
</evidence>
<keyword evidence="2 7" id="KW-0963">Cytoplasm</keyword>
<dbReference type="Gene3D" id="3.40.1550.20">
    <property type="entry name" value="Transcriptional regulator MraZ domain"/>
    <property type="match status" value="1"/>
</dbReference>
<dbReference type="GO" id="GO:0009295">
    <property type="term" value="C:nucleoid"/>
    <property type="evidence" value="ECO:0007669"/>
    <property type="project" value="UniProtKB-SubCell"/>
</dbReference>